<dbReference type="RefSeq" id="WP_206927904.1">
    <property type="nucleotide sequence ID" value="NZ_JAEKJW010000003.1"/>
</dbReference>
<dbReference type="GO" id="GO:0006935">
    <property type="term" value="P:chemotaxis"/>
    <property type="evidence" value="ECO:0007669"/>
    <property type="project" value="UniProtKB-KW"/>
</dbReference>
<dbReference type="SUPFAM" id="SSF158472">
    <property type="entry name" value="HAMP domain-like"/>
    <property type="match status" value="1"/>
</dbReference>
<dbReference type="SMART" id="SM00304">
    <property type="entry name" value="HAMP"/>
    <property type="match status" value="1"/>
</dbReference>
<evidence type="ECO:0000256" key="3">
    <source>
        <dbReference type="PROSITE-ProRule" id="PRU00284"/>
    </source>
</evidence>
<keyword evidence="4" id="KW-1133">Transmembrane helix</keyword>
<dbReference type="PROSITE" id="PS50111">
    <property type="entry name" value="CHEMOTAXIS_TRANSDUC_2"/>
    <property type="match status" value="1"/>
</dbReference>
<keyword evidence="4" id="KW-0472">Membrane</keyword>
<dbReference type="Gene3D" id="6.10.340.10">
    <property type="match status" value="1"/>
</dbReference>
<gene>
    <name evidence="7" type="ORF">JF547_15145</name>
</gene>
<keyword evidence="4" id="KW-0812">Transmembrane</keyword>
<dbReference type="InterPro" id="IPR004090">
    <property type="entry name" value="Chemotax_Me-accpt_rcpt"/>
</dbReference>
<dbReference type="GO" id="GO:0007165">
    <property type="term" value="P:signal transduction"/>
    <property type="evidence" value="ECO:0007669"/>
    <property type="project" value="UniProtKB-KW"/>
</dbReference>
<feature type="transmembrane region" description="Helical" evidence="4">
    <location>
        <begin position="12"/>
        <end position="34"/>
    </location>
</feature>
<dbReference type="GO" id="GO:0004888">
    <property type="term" value="F:transmembrane signaling receptor activity"/>
    <property type="evidence" value="ECO:0007669"/>
    <property type="project" value="InterPro"/>
</dbReference>
<evidence type="ECO:0000256" key="2">
    <source>
        <dbReference type="ARBA" id="ARBA00029447"/>
    </source>
</evidence>
<dbReference type="Gene3D" id="1.10.287.950">
    <property type="entry name" value="Methyl-accepting chemotaxis protein"/>
    <property type="match status" value="1"/>
</dbReference>
<evidence type="ECO:0000313" key="8">
    <source>
        <dbReference type="Proteomes" id="UP000664405"/>
    </source>
</evidence>
<evidence type="ECO:0000256" key="4">
    <source>
        <dbReference type="SAM" id="Phobius"/>
    </source>
</evidence>
<dbReference type="PRINTS" id="PR00260">
    <property type="entry name" value="CHEMTRNSDUCR"/>
</dbReference>
<feature type="domain" description="HAMP" evidence="6">
    <location>
        <begin position="235"/>
        <end position="288"/>
    </location>
</feature>
<name>A0A8I1MAI8_9PROT</name>
<protein>
    <submittedName>
        <fullName evidence="7">HAMP domain-containing protein</fullName>
    </submittedName>
</protein>
<proteinExistence type="inferred from homology"/>
<dbReference type="EMBL" id="JAEKJW010000003">
    <property type="protein sequence ID" value="MBN8197802.1"/>
    <property type="molecule type" value="Genomic_DNA"/>
</dbReference>
<dbReference type="SUPFAM" id="SSF58104">
    <property type="entry name" value="Methyl-accepting chemotaxis protein (MCP) signaling domain"/>
    <property type="match status" value="1"/>
</dbReference>
<comment type="similarity">
    <text evidence="2">Belongs to the methyl-accepting chemotaxis (MCP) protein family.</text>
</comment>
<reference evidence="7" key="1">
    <citation type="submission" date="2020-12" db="EMBL/GenBank/DDBJ databases">
        <title>Oil enriched cultivation method for isolating marine PHA-producing bacteria.</title>
        <authorList>
            <person name="Zheng W."/>
            <person name="Yu S."/>
            <person name="Huang Y."/>
        </authorList>
    </citation>
    <scope>NUCLEOTIDE SEQUENCE</scope>
    <source>
        <strain evidence="7">SY-2-3</strain>
    </source>
</reference>
<dbReference type="GO" id="GO:0005886">
    <property type="term" value="C:plasma membrane"/>
    <property type="evidence" value="ECO:0007669"/>
    <property type="project" value="UniProtKB-SubCell"/>
</dbReference>
<dbReference type="AlphaFoldDB" id="A0A8I1MAI8"/>
<dbReference type="Pfam" id="PF00672">
    <property type="entry name" value="HAMP"/>
    <property type="match status" value="1"/>
</dbReference>
<organism evidence="7 8">
    <name type="scientific">Thalassospira povalilytica</name>
    <dbReference type="NCBI Taxonomy" id="732237"/>
    <lineage>
        <taxon>Bacteria</taxon>
        <taxon>Pseudomonadati</taxon>
        <taxon>Pseudomonadota</taxon>
        <taxon>Alphaproteobacteria</taxon>
        <taxon>Rhodospirillales</taxon>
        <taxon>Thalassospiraceae</taxon>
        <taxon>Thalassospira</taxon>
    </lineage>
</organism>
<dbReference type="InterPro" id="IPR003660">
    <property type="entry name" value="HAMP_dom"/>
</dbReference>
<evidence type="ECO:0000259" key="6">
    <source>
        <dbReference type="PROSITE" id="PS50885"/>
    </source>
</evidence>
<keyword evidence="1 3" id="KW-0807">Transducer</keyword>
<dbReference type="Pfam" id="PF00015">
    <property type="entry name" value="MCPsignal"/>
    <property type="match status" value="1"/>
</dbReference>
<accession>A0A8I1MAI8</accession>
<dbReference type="PANTHER" id="PTHR32089">
    <property type="entry name" value="METHYL-ACCEPTING CHEMOTAXIS PROTEIN MCPB"/>
    <property type="match status" value="1"/>
</dbReference>
<evidence type="ECO:0000259" key="5">
    <source>
        <dbReference type="PROSITE" id="PS50111"/>
    </source>
</evidence>
<sequence>MPSVFRNLRISHRLYSLVGMLVVFIGILGAVGVYTMSVIGHELEEVAHRDLPLNGILEKITQHQLEQAILMEKALRIANISAHDKSETFESVRAHFTEVAHLTDDEIATAHQMVKDFLAGDLSDAARTEFEKVLIALERIEKEHLDYELHIEEIFDQVTTGNYDAATFEQAVIKVEEEQSVLDHEVEALLSEVSAFTRASMEVALQDEIRGQTMIAILSSAATVLAIILSVLLGRSISGPMKNLTSALGALADGKLDTPIPASKYRDEVADIGDAMKVFQANMIRARELEEEQKKIDALQMRRQDERNHLVSVFGSSIGAVFGRILNSSESMVNRASGVRDNSGRTYDLALTVATEAEQSSGNASSLSSAVEEMVASIEEISNHVSNFTDVSRDAVRHSEVSREEMKNLQEVASEIGEVVSLITSIAQQTSMLSLNATIEAARAGEMGKGFAVVAGEVKTLAKQTSNATDEIAQRITRIQEVADRSARAIGDVAAVIESIDEYVTGIAGAVEQQNAATREISRNVTFVSESATRVAGNMGEIRGQVEDVSGNASEVHTVAETTAKEAALLSREVDIFLAAVQNSDIHDDTYSVHDINVGGRITFGEQTMNITLSEISCAHVRISPSPDLRPGEVVELVIDGINQPINARVARHEDGHSILQFPLDGDHLAVMRAHIDTLTTHNKQAA</sequence>
<evidence type="ECO:0000256" key="1">
    <source>
        <dbReference type="ARBA" id="ARBA00023224"/>
    </source>
</evidence>
<dbReference type="InterPro" id="IPR004089">
    <property type="entry name" value="MCPsignal_dom"/>
</dbReference>
<dbReference type="PROSITE" id="PS50885">
    <property type="entry name" value="HAMP"/>
    <property type="match status" value="1"/>
</dbReference>
<comment type="caution">
    <text evidence="7">The sequence shown here is derived from an EMBL/GenBank/DDBJ whole genome shotgun (WGS) entry which is preliminary data.</text>
</comment>
<dbReference type="SMART" id="SM00283">
    <property type="entry name" value="MA"/>
    <property type="match status" value="1"/>
</dbReference>
<dbReference type="Proteomes" id="UP000664405">
    <property type="component" value="Unassembled WGS sequence"/>
</dbReference>
<feature type="domain" description="Methyl-accepting transducer" evidence="5">
    <location>
        <begin position="328"/>
        <end position="550"/>
    </location>
</feature>
<dbReference type="PANTHER" id="PTHR32089:SF112">
    <property type="entry name" value="LYSOZYME-LIKE PROTEIN-RELATED"/>
    <property type="match status" value="1"/>
</dbReference>
<evidence type="ECO:0000313" key="7">
    <source>
        <dbReference type="EMBL" id="MBN8197802.1"/>
    </source>
</evidence>